<reference evidence="2 3" key="1">
    <citation type="submission" date="2013-07" db="EMBL/GenBank/DDBJ databases">
        <title>Complete genome sequence of Bacillus infantis NRRL B-14911 that has potential to induce cardiac disease by antigenic mimicry.</title>
        <authorList>
            <person name="Massilamany C."/>
            <person name="Smith T.P.L."/>
            <person name="Loy J.D."/>
            <person name="Barletta R."/>
            <person name="Reddy J."/>
        </authorList>
    </citation>
    <scope>NUCLEOTIDE SEQUENCE [LARGE SCALE GENOMIC DNA]</scope>
    <source>
        <strain evidence="2 3">NRRL B-14911</strain>
    </source>
</reference>
<feature type="region of interest" description="Disordered" evidence="1">
    <location>
        <begin position="16"/>
        <end position="35"/>
    </location>
</feature>
<dbReference type="HOGENOM" id="CLU_3363179_0_0_9"/>
<dbReference type="Proteomes" id="UP000017805">
    <property type="component" value="Chromosome"/>
</dbReference>
<evidence type="ECO:0000313" key="2">
    <source>
        <dbReference type="EMBL" id="AGX03042.1"/>
    </source>
</evidence>
<keyword evidence="3" id="KW-1185">Reference proteome</keyword>
<dbReference type="EMBL" id="CP006643">
    <property type="protein sequence ID" value="AGX03042.1"/>
    <property type="molecule type" value="Genomic_DNA"/>
</dbReference>
<evidence type="ECO:0000313" key="3">
    <source>
        <dbReference type="Proteomes" id="UP000017805"/>
    </source>
</evidence>
<name>U5L8R6_9BACI</name>
<protein>
    <submittedName>
        <fullName evidence="2">Uncharacterized protein</fullName>
    </submittedName>
</protein>
<sequence>MSLLFYKAMEAFKKDAEREEQMKRQAASQYPRKQK</sequence>
<organism evidence="2 3">
    <name type="scientific">Bacillus infantis NRRL B-14911</name>
    <dbReference type="NCBI Taxonomy" id="1367477"/>
    <lineage>
        <taxon>Bacteria</taxon>
        <taxon>Bacillati</taxon>
        <taxon>Bacillota</taxon>
        <taxon>Bacilli</taxon>
        <taxon>Bacillales</taxon>
        <taxon>Bacillaceae</taxon>
        <taxon>Bacillus</taxon>
    </lineage>
</organism>
<gene>
    <name evidence="2" type="ORF">N288_05440</name>
</gene>
<proteinExistence type="predicted"/>
<evidence type="ECO:0000256" key="1">
    <source>
        <dbReference type="SAM" id="MobiDB-lite"/>
    </source>
</evidence>
<accession>U5L8R6</accession>
<dbReference type="AlphaFoldDB" id="U5L8R6"/>
<dbReference type="KEGG" id="bif:N288_05440"/>